<evidence type="ECO:0000313" key="3">
    <source>
        <dbReference type="Proteomes" id="UP000267029"/>
    </source>
</evidence>
<dbReference type="AlphaFoldDB" id="A0A0R3U765"/>
<dbReference type="EMBL" id="UXSR01000467">
    <property type="protein sequence ID" value="VDD76657.1"/>
    <property type="molecule type" value="Genomic_DNA"/>
</dbReference>
<evidence type="ECO:0000256" key="1">
    <source>
        <dbReference type="SAM" id="SignalP"/>
    </source>
</evidence>
<sequence>MLTCILTNLVTLAVFNRVLQCETIEAPVRAQTAVTTRLRHLLSGAVTSTHGRTCAAHIRALELGGFAIGSLTMGGRMKHLHHVRSSFA</sequence>
<keyword evidence="3" id="KW-1185">Reference proteome</keyword>
<name>A0A0R3U765_MESCO</name>
<accession>A0A0R3U765</accession>
<evidence type="ECO:0008006" key="4">
    <source>
        <dbReference type="Google" id="ProtNLM"/>
    </source>
</evidence>
<feature type="signal peptide" evidence="1">
    <location>
        <begin position="1"/>
        <end position="21"/>
    </location>
</feature>
<organism evidence="2 3">
    <name type="scientific">Mesocestoides corti</name>
    <name type="common">Flatworm</name>
    <dbReference type="NCBI Taxonomy" id="53468"/>
    <lineage>
        <taxon>Eukaryota</taxon>
        <taxon>Metazoa</taxon>
        <taxon>Spiralia</taxon>
        <taxon>Lophotrochozoa</taxon>
        <taxon>Platyhelminthes</taxon>
        <taxon>Cestoda</taxon>
        <taxon>Eucestoda</taxon>
        <taxon>Cyclophyllidea</taxon>
        <taxon>Mesocestoididae</taxon>
        <taxon>Mesocestoides</taxon>
    </lineage>
</organism>
<proteinExistence type="predicted"/>
<dbReference type="Proteomes" id="UP000267029">
    <property type="component" value="Unassembled WGS sequence"/>
</dbReference>
<keyword evidence="1" id="KW-0732">Signal</keyword>
<gene>
    <name evidence="2" type="ORF">MCOS_LOCUS2660</name>
</gene>
<feature type="chain" id="PRO_5030017439" description="Secreted protein" evidence="1">
    <location>
        <begin position="22"/>
        <end position="88"/>
    </location>
</feature>
<reference evidence="2 3" key="1">
    <citation type="submission" date="2018-10" db="EMBL/GenBank/DDBJ databases">
        <authorList>
            <consortium name="Pathogen Informatics"/>
        </authorList>
    </citation>
    <scope>NUCLEOTIDE SEQUENCE [LARGE SCALE GENOMIC DNA]</scope>
</reference>
<protein>
    <recommendedName>
        <fullName evidence="4">Secreted protein</fullName>
    </recommendedName>
</protein>
<evidence type="ECO:0000313" key="2">
    <source>
        <dbReference type="EMBL" id="VDD76657.1"/>
    </source>
</evidence>